<protein>
    <submittedName>
        <fullName evidence="2">Uncharacterized protein</fullName>
    </submittedName>
</protein>
<keyword evidence="1" id="KW-0472">Membrane</keyword>
<sequence length="118" mass="14081">MKTQQFTLTFPFNFADFNFPISKSFFRFFVGVIFLLMISLLIFYLFQIQNLIKDNYLIKIEQEKIESLSEQGLILEKEYVKLFALKNIEEEIKSLDLVKVSEIRYLSFPGEHLTQKNH</sequence>
<evidence type="ECO:0000313" key="3">
    <source>
        <dbReference type="Proteomes" id="UP000229371"/>
    </source>
</evidence>
<comment type="caution">
    <text evidence="2">The sequence shown here is derived from an EMBL/GenBank/DDBJ whole genome shotgun (WGS) entry which is preliminary data.</text>
</comment>
<reference evidence="3" key="1">
    <citation type="submission" date="2017-09" db="EMBL/GenBank/DDBJ databases">
        <title>Depth-based differentiation of microbial function through sediment-hosted aquifers and enrichment of novel symbionts in the deep terrestrial subsurface.</title>
        <authorList>
            <person name="Probst A.J."/>
            <person name="Ladd B."/>
            <person name="Jarett J.K."/>
            <person name="Geller-Mcgrath D.E."/>
            <person name="Sieber C.M.K."/>
            <person name="Emerson J.B."/>
            <person name="Anantharaman K."/>
            <person name="Thomas B.C."/>
            <person name="Malmstrom R."/>
            <person name="Stieglmeier M."/>
            <person name="Klingl A."/>
            <person name="Woyke T."/>
            <person name="Ryan C.M."/>
            <person name="Banfield J.F."/>
        </authorList>
    </citation>
    <scope>NUCLEOTIDE SEQUENCE [LARGE SCALE GENOMIC DNA]</scope>
</reference>
<accession>A0A2M7RNE8</accession>
<dbReference type="Proteomes" id="UP000229371">
    <property type="component" value="Unassembled WGS sequence"/>
</dbReference>
<name>A0A2M7RNE8_9BACT</name>
<feature type="transmembrane region" description="Helical" evidence="1">
    <location>
        <begin position="25"/>
        <end position="46"/>
    </location>
</feature>
<dbReference type="EMBL" id="PFMI01000050">
    <property type="protein sequence ID" value="PIZ00691.1"/>
    <property type="molecule type" value="Genomic_DNA"/>
</dbReference>
<keyword evidence="1" id="KW-1133">Transmembrane helix</keyword>
<gene>
    <name evidence="2" type="ORF">COY61_01940</name>
</gene>
<dbReference type="AlphaFoldDB" id="A0A2M7RNE8"/>
<organism evidence="2 3">
    <name type="scientific">bacterium (Candidatus Gribaldobacteria) CG_4_10_14_0_8_um_filter_33_9</name>
    <dbReference type="NCBI Taxonomy" id="2014266"/>
    <lineage>
        <taxon>Bacteria</taxon>
        <taxon>Candidatus Gribaldobacteria</taxon>
    </lineage>
</organism>
<proteinExistence type="predicted"/>
<evidence type="ECO:0000313" key="2">
    <source>
        <dbReference type="EMBL" id="PIZ00691.1"/>
    </source>
</evidence>
<evidence type="ECO:0000256" key="1">
    <source>
        <dbReference type="SAM" id="Phobius"/>
    </source>
</evidence>
<keyword evidence="1" id="KW-0812">Transmembrane</keyword>